<dbReference type="GO" id="GO:0005886">
    <property type="term" value="C:plasma membrane"/>
    <property type="evidence" value="ECO:0007669"/>
    <property type="project" value="UniProtKB-SubCell"/>
</dbReference>
<dbReference type="Gene3D" id="1.10.3720.10">
    <property type="entry name" value="MetI-like"/>
    <property type="match status" value="1"/>
</dbReference>
<evidence type="ECO:0000256" key="5">
    <source>
        <dbReference type="ARBA" id="ARBA00022989"/>
    </source>
</evidence>
<reference evidence="9 10" key="1">
    <citation type="submission" date="2020-10" db="EMBL/GenBank/DDBJ databases">
        <title>Haloactinobacterium sp. RN3S43, a bacterium isolated from saline soil.</title>
        <authorList>
            <person name="Sun J.-Q."/>
        </authorList>
    </citation>
    <scope>NUCLEOTIDE SEQUENCE [LARGE SCALE GENOMIC DNA]</scope>
    <source>
        <strain evidence="9 10">RN3S43</strain>
    </source>
</reference>
<dbReference type="PROSITE" id="PS50928">
    <property type="entry name" value="ABC_TM1"/>
    <property type="match status" value="1"/>
</dbReference>
<comment type="subcellular location">
    <subcellularLocation>
        <location evidence="1 7">Cell membrane</location>
        <topology evidence="1 7">Multi-pass membrane protein</topology>
    </subcellularLocation>
</comment>
<feature type="transmembrane region" description="Helical" evidence="7">
    <location>
        <begin position="116"/>
        <end position="138"/>
    </location>
</feature>
<keyword evidence="4 7" id="KW-0812">Transmembrane</keyword>
<dbReference type="KEGG" id="halt:IM660_03805"/>
<proteinExistence type="inferred from homology"/>
<name>A0A7M1SWW0_9MICO</name>
<dbReference type="GO" id="GO:0055085">
    <property type="term" value="P:transmembrane transport"/>
    <property type="evidence" value="ECO:0007669"/>
    <property type="project" value="InterPro"/>
</dbReference>
<protein>
    <submittedName>
        <fullName evidence="9">Carbohydrate ABC transporter permease</fullName>
    </submittedName>
</protein>
<comment type="similarity">
    <text evidence="7">Belongs to the binding-protein-dependent transport system permease family.</text>
</comment>
<dbReference type="PANTHER" id="PTHR43744">
    <property type="entry name" value="ABC TRANSPORTER PERMEASE PROTEIN MG189-RELATED-RELATED"/>
    <property type="match status" value="1"/>
</dbReference>
<dbReference type="RefSeq" id="WP_193498095.1">
    <property type="nucleotide sequence ID" value="NZ_CP063169.1"/>
</dbReference>
<organism evidence="9 10">
    <name type="scientific">Ruania alkalisoli</name>
    <dbReference type="NCBI Taxonomy" id="2779775"/>
    <lineage>
        <taxon>Bacteria</taxon>
        <taxon>Bacillati</taxon>
        <taxon>Actinomycetota</taxon>
        <taxon>Actinomycetes</taxon>
        <taxon>Micrococcales</taxon>
        <taxon>Ruaniaceae</taxon>
        <taxon>Ruania</taxon>
    </lineage>
</organism>
<evidence type="ECO:0000256" key="1">
    <source>
        <dbReference type="ARBA" id="ARBA00004651"/>
    </source>
</evidence>
<gene>
    <name evidence="9" type="ORF">IM660_03805</name>
</gene>
<dbReference type="SUPFAM" id="SSF161098">
    <property type="entry name" value="MetI-like"/>
    <property type="match status" value="1"/>
</dbReference>
<evidence type="ECO:0000256" key="2">
    <source>
        <dbReference type="ARBA" id="ARBA00022448"/>
    </source>
</evidence>
<dbReference type="AlphaFoldDB" id="A0A7M1SWW0"/>
<accession>A0A7M1SWW0</accession>
<keyword evidence="6 7" id="KW-0472">Membrane</keyword>
<sequence>MSPTTQMRGGYRARQRTANVATYIILISVAILTLLPLVYAFFASFKPLDELLSQGAQLFPEEWTTGSYQEVWELGGFQRYFMNSILVAAGVVAVDFLIASLIGWMLARNLLVYGRALSAVMASVLFIGVGTATLYPRFLIAQALGIDNLIGIILVEVSGMSVIHTFLVRAFVQTLPPELEDAARVDGCRTFGVYRRISLPLMRPILTTTVILAFQAAWNNFQIPYVFTLAQPEMRTLVVGVYALRTGGEVTDPYHLMIAGAMVVIVPIVVVFLLLQRHFMRGMTEGGVKA</sequence>
<evidence type="ECO:0000259" key="8">
    <source>
        <dbReference type="PROSITE" id="PS50928"/>
    </source>
</evidence>
<evidence type="ECO:0000256" key="4">
    <source>
        <dbReference type="ARBA" id="ARBA00022692"/>
    </source>
</evidence>
<feature type="transmembrane region" description="Helical" evidence="7">
    <location>
        <begin position="254"/>
        <end position="275"/>
    </location>
</feature>
<evidence type="ECO:0000256" key="3">
    <source>
        <dbReference type="ARBA" id="ARBA00022475"/>
    </source>
</evidence>
<evidence type="ECO:0000313" key="9">
    <source>
        <dbReference type="EMBL" id="QOR71434.1"/>
    </source>
</evidence>
<dbReference type="EMBL" id="CP063169">
    <property type="protein sequence ID" value="QOR71434.1"/>
    <property type="molecule type" value="Genomic_DNA"/>
</dbReference>
<keyword evidence="10" id="KW-1185">Reference proteome</keyword>
<dbReference type="Proteomes" id="UP000593758">
    <property type="component" value="Chromosome"/>
</dbReference>
<evidence type="ECO:0000313" key="10">
    <source>
        <dbReference type="Proteomes" id="UP000593758"/>
    </source>
</evidence>
<evidence type="ECO:0000256" key="7">
    <source>
        <dbReference type="RuleBase" id="RU363032"/>
    </source>
</evidence>
<feature type="transmembrane region" description="Helical" evidence="7">
    <location>
        <begin position="80"/>
        <end position="104"/>
    </location>
</feature>
<keyword evidence="3" id="KW-1003">Cell membrane</keyword>
<feature type="domain" description="ABC transmembrane type-1" evidence="8">
    <location>
        <begin position="81"/>
        <end position="275"/>
    </location>
</feature>
<dbReference type="CDD" id="cd06261">
    <property type="entry name" value="TM_PBP2"/>
    <property type="match status" value="1"/>
</dbReference>
<feature type="transmembrane region" description="Helical" evidence="7">
    <location>
        <begin position="150"/>
        <end position="172"/>
    </location>
</feature>
<dbReference type="PANTHER" id="PTHR43744:SF12">
    <property type="entry name" value="ABC TRANSPORTER PERMEASE PROTEIN MG189-RELATED"/>
    <property type="match status" value="1"/>
</dbReference>
<evidence type="ECO:0000256" key="6">
    <source>
        <dbReference type="ARBA" id="ARBA00023136"/>
    </source>
</evidence>
<dbReference type="Pfam" id="PF00528">
    <property type="entry name" value="BPD_transp_1"/>
    <property type="match status" value="1"/>
</dbReference>
<feature type="transmembrane region" description="Helical" evidence="7">
    <location>
        <begin position="201"/>
        <end position="218"/>
    </location>
</feature>
<keyword evidence="5 7" id="KW-1133">Transmembrane helix</keyword>
<dbReference type="InterPro" id="IPR035906">
    <property type="entry name" value="MetI-like_sf"/>
</dbReference>
<feature type="transmembrane region" description="Helical" evidence="7">
    <location>
        <begin position="20"/>
        <end position="42"/>
    </location>
</feature>
<dbReference type="InterPro" id="IPR000515">
    <property type="entry name" value="MetI-like"/>
</dbReference>
<keyword evidence="2 7" id="KW-0813">Transport</keyword>